<keyword evidence="3" id="KW-1185">Reference proteome</keyword>
<feature type="region of interest" description="Disordered" evidence="1">
    <location>
        <begin position="167"/>
        <end position="209"/>
    </location>
</feature>
<feature type="compositionally biased region" description="Gly residues" evidence="1">
    <location>
        <begin position="185"/>
        <end position="200"/>
    </location>
</feature>
<sequence length="485" mass="48883">MATDSSVPGLSMLLLSNGGRILAQLSTVAPLTAAGAGLVVSFVERCGVSSIACGPSVASFHGLTLGMARAAGLRVVAVLSHASDLSGGKGAEAAEAAHHGSTLGTVWGPAMRLAARALARSAGRDVERWGADPNWTAERWLHDMREELPAVVSRARDEVARVLEDADAESEVGGAGASIATGSDAAGGGTDGGDVSGGGGDRGEARRPYGHAGFDVTTFSPWNRTVWTQPDYSMSAGFRCELVPAFRGEDGQEEGGGVAIGTAATGSDDGSRAANGATAWLSEAAEAASAAAALLDAGAGEWSAAVRRRTTGHGHWPKSAQVSASLVSESIATPRNSDKTELDPAGSGPQPPRGVITGLGHLQTGSSGRDQLAAAIAASAASPLTESLPKTASYHEDGADTAMSDLAWEQPQQSRSVWAQVDHDMGVPDDKAWSSSESDLDEDTDAGDGAGSVGDKAGEGALPSGPPSDDGSGDWAVTVRAGARI</sequence>
<comment type="caution">
    <text evidence="2">The sequence shown here is derived from an EMBL/GenBank/DDBJ whole genome shotgun (WGS) entry which is preliminary data.</text>
</comment>
<feature type="region of interest" description="Disordered" evidence="1">
    <location>
        <begin position="332"/>
        <end position="367"/>
    </location>
</feature>
<feature type="region of interest" description="Disordered" evidence="1">
    <location>
        <begin position="425"/>
        <end position="485"/>
    </location>
</feature>
<proteinExistence type="predicted"/>
<evidence type="ECO:0000313" key="2">
    <source>
        <dbReference type="EMBL" id="KAA0149020.1"/>
    </source>
</evidence>
<dbReference type="Proteomes" id="UP000323011">
    <property type="component" value="Unassembled WGS sequence"/>
</dbReference>
<reference evidence="2 3" key="1">
    <citation type="submission" date="2019-07" db="EMBL/GenBank/DDBJ databases">
        <title>Genomes of Cafeteria roenbergensis.</title>
        <authorList>
            <person name="Fischer M.G."/>
            <person name="Hackl T."/>
            <person name="Roman M."/>
        </authorList>
    </citation>
    <scope>NUCLEOTIDE SEQUENCE [LARGE SCALE GENOMIC DNA]</scope>
    <source>
        <strain evidence="2 3">BVI</strain>
    </source>
</reference>
<dbReference type="AlphaFoldDB" id="A0A5A8CAH5"/>
<dbReference type="EMBL" id="VLTN01000047">
    <property type="protein sequence ID" value="KAA0149020.1"/>
    <property type="molecule type" value="Genomic_DNA"/>
</dbReference>
<gene>
    <name evidence="2" type="ORF">FNF29_06311</name>
</gene>
<protein>
    <submittedName>
        <fullName evidence="2">Uncharacterized protein</fullName>
    </submittedName>
</protein>
<feature type="region of interest" description="Disordered" evidence="1">
    <location>
        <begin position="249"/>
        <end position="272"/>
    </location>
</feature>
<evidence type="ECO:0000313" key="3">
    <source>
        <dbReference type="Proteomes" id="UP000323011"/>
    </source>
</evidence>
<accession>A0A5A8CAH5</accession>
<evidence type="ECO:0000256" key="1">
    <source>
        <dbReference type="SAM" id="MobiDB-lite"/>
    </source>
</evidence>
<name>A0A5A8CAH5_CAFRO</name>
<organism evidence="2 3">
    <name type="scientific">Cafeteria roenbergensis</name>
    <name type="common">Marine flagellate</name>
    <dbReference type="NCBI Taxonomy" id="33653"/>
    <lineage>
        <taxon>Eukaryota</taxon>
        <taxon>Sar</taxon>
        <taxon>Stramenopiles</taxon>
        <taxon>Bigyra</taxon>
        <taxon>Opalozoa</taxon>
        <taxon>Bicosoecida</taxon>
        <taxon>Cafeteriaceae</taxon>
        <taxon>Cafeteria</taxon>
    </lineage>
</organism>